<proteinExistence type="predicted"/>
<dbReference type="Proteomes" id="UP001239626">
    <property type="component" value="Unassembled WGS sequence"/>
</dbReference>
<evidence type="ECO:0000313" key="1">
    <source>
        <dbReference type="EMBL" id="MDQ0373289.1"/>
    </source>
</evidence>
<protein>
    <recommendedName>
        <fullName evidence="3">SMI1/KNR4 family protein</fullName>
    </recommendedName>
</protein>
<keyword evidence="2" id="KW-1185">Reference proteome</keyword>
<sequence length="211" mass="22885">MASFAEVTLSRVPAGIDVPEPLRMLFEWVDAHGFTSTGRDGELYGSLSAEWPGPGTNLLLRGYRPGETADYVAAWFGSARGESPTLWPFCRTGADGSVAALWRAPDSATRIVHLGSGSGSLLTCVLGDDAVDFLRLIGIGYDEICWSEDWSNPPVPEPDRSVLNEPYRTWVESTFDVTIPRTAVEIVPDPAEMGDDGTADTWCRWVDAATS</sequence>
<accession>A0ABU0EDF1</accession>
<comment type="caution">
    <text evidence="1">The sequence shown here is derived from an EMBL/GenBank/DDBJ whole genome shotgun (WGS) entry which is preliminary data.</text>
</comment>
<gene>
    <name evidence="1" type="ORF">J2X26_001600</name>
</gene>
<dbReference type="EMBL" id="JAUSVB010000002">
    <property type="protein sequence ID" value="MDQ0373289.1"/>
    <property type="molecule type" value="Genomic_DNA"/>
</dbReference>
<dbReference type="RefSeq" id="WP_307491270.1">
    <property type="nucleotide sequence ID" value="NZ_JAUSVB010000002.1"/>
</dbReference>
<evidence type="ECO:0008006" key="3">
    <source>
        <dbReference type="Google" id="ProtNLM"/>
    </source>
</evidence>
<reference evidence="1 2" key="1">
    <citation type="submission" date="2023-07" db="EMBL/GenBank/DDBJ databases">
        <title>Sorghum-associated microbial communities from plants grown in Nebraska, USA.</title>
        <authorList>
            <person name="Schachtman D."/>
        </authorList>
    </citation>
    <scope>NUCLEOTIDE SEQUENCE [LARGE SCALE GENOMIC DNA]</scope>
    <source>
        <strain evidence="1 2">BE332</strain>
    </source>
</reference>
<name>A0ABU0EDF1_9CELL</name>
<organism evidence="1 2">
    <name type="scientific">Cellulomonas humilata</name>
    <dbReference type="NCBI Taxonomy" id="144055"/>
    <lineage>
        <taxon>Bacteria</taxon>
        <taxon>Bacillati</taxon>
        <taxon>Actinomycetota</taxon>
        <taxon>Actinomycetes</taxon>
        <taxon>Micrococcales</taxon>
        <taxon>Cellulomonadaceae</taxon>
        <taxon>Cellulomonas</taxon>
    </lineage>
</organism>
<evidence type="ECO:0000313" key="2">
    <source>
        <dbReference type="Proteomes" id="UP001239626"/>
    </source>
</evidence>